<keyword evidence="5 9" id="KW-1133">Transmembrane helix</keyword>
<comment type="caution">
    <text evidence="10">The sequence shown here is derived from an EMBL/GenBank/DDBJ whole genome shotgun (WGS) entry which is preliminary data.</text>
</comment>
<dbReference type="GO" id="GO:0005886">
    <property type="term" value="C:plasma membrane"/>
    <property type="evidence" value="ECO:0007669"/>
    <property type="project" value="UniProtKB-SubCell"/>
</dbReference>
<keyword evidence="6 9" id="KW-0406">Ion transport</keyword>
<comment type="caution">
    <text evidence="9">Lacks conserved residue(s) required for the propagation of feature annotation.</text>
</comment>
<dbReference type="GO" id="GO:0034220">
    <property type="term" value="P:monoatomic ion transmembrane transport"/>
    <property type="evidence" value="ECO:0007669"/>
    <property type="project" value="UniProtKB-KW"/>
</dbReference>
<accession>A0A8S3ZJC5</accession>
<dbReference type="EMBL" id="CAJHNH020003491">
    <property type="protein sequence ID" value="CAG5129419.1"/>
    <property type="molecule type" value="Genomic_DNA"/>
</dbReference>
<feature type="transmembrane region" description="Helical" evidence="9">
    <location>
        <begin position="247"/>
        <end position="270"/>
    </location>
</feature>
<dbReference type="PROSITE" id="PS51013">
    <property type="entry name" value="PANNEXIN"/>
    <property type="match status" value="1"/>
</dbReference>
<comment type="function">
    <text evidence="9">Structural component of the gap junctions.</text>
</comment>
<keyword evidence="11" id="KW-1185">Reference proteome</keyword>
<dbReference type="OrthoDB" id="5867527at2759"/>
<organism evidence="10 11">
    <name type="scientific">Candidula unifasciata</name>
    <dbReference type="NCBI Taxonomy" id="100452"/>
    <lineage>
        <taxon>Eukaryota</taxon>
        <taxon>Metazoa</taxon>
        <taxon>Spiralia</taxon>
        <taxon>Lophotrochozoa</taxon>
        <taxon>Mollusca</taxon>
        <taxon>Gastropoda</taxon>
        <taxon>Heterobranchia</taxon>
        <taxon>Euthyneura</taxon>
        <taxon>Panpulmonata</taxon>
        <taxon>Eupulmonata</taxon>
        <taxon>Stylommatophora</taxon>
        <taxon>Helicina</taxon>
        <taxon>Helicoidea</taxon>
        <taxon>Geomitridae</taxon>
        <taxon>Candidula</taxon>
    </lineage>
</organism>
<feature type="non-terminal residue" evidence="10">
    <location>
        <position position="374"/>
    </location>
</feature>
<dbReference type="GO" id="GO:0005921">
    <property type="term" value="C:gap junction"/>
    <property type="evidence" value="ECO:0007669"/>
    <property type="project" value="UniProtKB-UniRule"/>
</dbReference>
<dbReference type="Proteomes" id="UP000678393">
    <property type="component" value="Unassembled WGS sequence"/>
</dbReference>
<keyword evidence="7 9" id="KW-0472">Membrane</keyword>
<evidence type="ECO:0000313" key="10">
    <source>
        <dbReference type="EMBL" id="CAG5129419.1"/>
    </source>
</evidence>
<dbReference type="InterPro" id="IPR000990">
    <property type="entry name" value="Innexin"/>
</dbReference>
<evidence type="ECO:0000256" key="2">
    <source>
        <dbReference type="ARBA" id="ARBA00022448"/>
    </source>
</evidence>
<evidence type="ECO:0000256" key="8">
    <source>
        <dbReference type="ARBA" id="ARBA00023303"/>
    </source>
</evidence>
<keyword evidence="8 9" id="KW-0407">Ion channel</keyword>
<evidence type="ECO:0000256" key="7">
    <source>
        <dbReference type="ARBA" id="ARBA00023136"/>
    </source>
</evidence>
<name>A0A8S3ZJC5_9EUPU</name>
<evidence type="ECO:0000256" key="4">
    <source>
        <dbReference type="ARBA" id="ARBA00022692"/>
    </source>
</evidence>
<gene>
    <name evidence="9" type="primary">inx</name>
    <name evidence="10" type="ORF">CUNI_LOCUS14977</name>
</gene>
<dbReference type="PANTHER" id="PTHR11893:SF36">
    <property type="entry name" value="INNEXIN-5"/>
    <property type="match status" value="1"/>
</dbReference>
<protein>
    <recommendedName>
        <fullName evidence="9">Innexin</fullName>
    </recommendedName>
</protein>
<keyword evidence="2 9" id="KW-0813">Transport</keyword>
<sequence length="374" mass="43935">IGSVFSALSAAVFDRGARDDDTVDRVNHMVMYGLLVFLGVASGTRQYVGSAIYCWSPAEFTEKIHRRYIHHYCLGQQNVQLALFLFLAVLFRVPQLLWKQLNKASDANMQLIVGMTTDTVFMDQNTRDEQLRRVAEYFHRWITTGTPSSRFLHCYYFTVLRAFCCNVYLYTSTLYFRFFIISAFLKTNFWKFGFHAMTSYIRSGQWEDEYNFPRVTHCDVKIRQLENVHTYTVQCVLAINLFLEKMFLLLWFCLMLMLFVNAISFVKWLFLLANESRSILFLWKFFGSFLSSRHTTFDDRRKCLVMLRRYLKADGLFVIQMVSVNTTDMLTIDLVRQIWLRYKTSCEEGSMMISRDGIKLNGHSVSNLNDSDDE</sequence>
<proteinExistence type="inferred from homology"/>
<dbReference type="Pfam" id="PF00876">
    <property type="entry name" value="Innexin"/>
    <property type="match status" value="2"/>
</dbReference>
<evidence type="ECO:0000256" key="3">
    <source>
        <dbReference type="ARBA" id="ARBA00022475"/>
    </source>
</evidence>
<evidence type="ECO:0000256" key="6">
    <source>
        <dbReference type="ARBA" id="ARBA00023065"/>
    </source>
</evidence>
<comment type="similarity">
    <text evidence="9">Belongs to the pannexin family.</text>
</comment>
<comment type="subcellular location">
    <subcellularLocation>
        <location evidence="1 9">Cell membrane</location>
        <topology evidence="1 9">Multi-pass membrane protein</topology>
    </subcellularLocation>
</comment>
<reference evidence="10" key="1">
    <citation type="submission" date="2021-04" db="EMBL/GenBank/DDBJ databases">
        <authorList>
            <consortium name="Molecular Ecology Group"/>
        </authorList>
    </citation>
    <scope>NUCLEOTIDE SEQUENCE</scope>
</reference>
<evidence type="ECO:0000256" key="9">
    <source>
        <dbReference type="RuleBase" id="RU010713"/>
    </source>
</evidence>
<feature type="transmembrane region" description="Helical" evidence="9">
    <location>
        <begin position="167"/>
        <end position="185"/>
    </location>
</feature>
<evidence type="ECO:0000313" key="11">
    <source>
        <dbReference type="Proteomes" id="UP000678393"/>
    </source>
</evidence>
<evidence type="ECO:0000256" key="5">
    <source>
        <dbReference type="ARBA" id="ARBA00022989"/>
    </source>
</evidence>
<keyword evidence="3" id="KW-1003">Cell membrane</keyword>
<dbReference type="AlphaFoldDB" id="A0A8S3ZJC5"/>
<dbReference type="PRINTS" id="PR01262">
    <property type="entry name" value="INNEXIN"/>
</dbReference>
<dbReference type="PANTHER" id="PTHR11893">
    <property type="entry name" value="INNEXIN"/>
    <property type="match status" value="1"/>
</dbReference>
<evidence type="ECO:0000256" key="1">
    <source>
        <dbReference type="ARBA" id="ARBA00004651"/>
    </source>
</evidence>
<keyword evidence="4 9" id="KW-0812">Transmembrane</keyword>